<reference evidence="1" key="1">
    <citation type="submission" date="2020-11" db="EMBL/GenBank/DDBJ databases">
        <title>Enhanced detection system for hospital associated transmission using whole genome sequencing surveillance.</title>
        <authorList>
            <person name="Harrison L.H."/>
            <person name="Van Tyne D."/>
            <person name="Marsh J.W."/>
            <person name="Griffith M.P."/>
            <person name="Snyder D.J."/>
            <person name="Cooper V.S."/>
            <person name="Mustapha M."/>
        </authorList>
    </citation>
    <scope>NUCLEOTIDE SEQUENCE</scope>
    <source>
        <strain evidence="1">PR00070</strain>
    </source>
</reference>
<proteinExistence type="predicted"/>
<dbReference type="Pfam" id="PF10809">
    <property type="entry name" value="DUF2732"/>
    <property type="match status" value="1"/>
</dbReference>
<comment type="caution">
    <text evidence="1">The sequence shown here is derived from an EMBL/GenBank/DDBJ whole genome shotgun (WGS) entry which is preliminary data.</text>
</comment>
<organism evidence="1 2">
    <name type="scientific">Proteus terrae subsp. cibarius</name>
    <dbReference type="NCBI Taxonomy" id="626774"/>
    <lineage>
        <taxon>Bacteria</taxon>
        <taxon>Pseudomonadati</taxon>
        <taxon>Pseudomonadota</taxon>
        <taxon>Gammaproteobacteria</taxon>
        <taxon>Enterobacterales</taxon>
        <taxon>Morganellaceae</taxon>
        <taxon>Proteus</taxon>
    </lineage>
</organism>
<dbReference type="Proteomes" id="UP000612266">
    <property type="component" value="Unassembled WGS sequence"/>
</dbReference>
<dbReference type="EMBL" id="JADSJR010000007">
    <property type="protein sequence ID" value="MBG2914153.1"/>
    <property type="molecule type" value="Genomic_DNA"/>
</dbReference>
<protein>
    <submittedName>
        <fullName evidence="1">DUF2732 family protein</fullName>
    </submittedName>
</protein>
<dbReference type="InterPro" id="IPR020126">
    <property type="entry name" value="DUF2732"/>
</dbReference>
<evidence type="ECO:0000313" key="1">
    <source>
        <dbReference type="EMBL" id="MBG2914153.1"/>
    </source>
</evidence>
<dbReference type="AlphaFoldDB" id="A0A8I0WPG9"/>
<accession>A0A8I0WPG9</accession>
<gene>
    <name evidence="1" type="ORF">I4901_07220</name>
</gene>
<name>A0A8I0WPG9_9GAMM</name>
<evidence type="ECO:0000313" key="2">
    <source>
        <dbReference type="Proteomes" id="UP000612266"/>
    </source>
</evidence>
<sequence>MTFICQDFLYLIIRGLIMSKESDVTDLIKAVREDERKSRAVLFSARLRKLASKALSERMEPSQVFQLLEGEAESIEHQAQEWNYV</sequence>